<dbReference type="EMBL" id="CP036273">
    <property type="protein sequence ID" value="QDU24195.1"/>
    <property type="molecule type" value="Genomic_DNA"/>
</dbReference>
<feature type="region of interest" description="Disordered" evidence="1">
    <location>
        <begin position="101"/>
        <end position="128"/>
    </location>
</feature>
<dbReference type="AlphaFoldDB" id="A0A517Y345"/>
<evidence type="ECO:0000313" key="2">
    <source>
        <dbReference type="EMBL" id="QDU24195.1"/>
    </source>
</evidence>
<dbReference type="Proteomes" id="UP000319576">
    <property type="component" value="Chromosome"/>
</dbReference>
<gene>
    <name evidence="2" type="ORF">ETAA1_62090</name>
</gene>
<keyword evidence="3" id="KW-1185">Reference proteome</keyword>
<protein>
    <submittedName>
        <fullName evidence="2">Uncharacterized protein</fullName>
    </submittedName>
</protein>
<dbReference type="KEGG" id="uli:ETAA1_62090"/>
<accession>A0A517Y345</accession>
<evidence type="ECO:0000313" key="3">
    <source>
        <dbReference type="Proteomes" id="UP000319576"/>
    </source>
</evidence>
<evidence type="ECO:0000256" key="1">
    <source>
        <dbReference type="SAM" id="MobiDB-lite"/>
    </source>
</evidence>
<name>A0A517Y345_9BACT</name>
<proteinExistence type="predicted"/>
<organism evidence="2 3">
    <name type="scientific">Urbifossiella limnaea</name>
    <dbReference type="NCBI Taxonomy" id="2528023"/>
    <lineage>
        <taxon>Bacteria</taxon>
        <taxon>Pseudomonadati</taxon>
        <taxon>Planctomycetota</taxon>
        <taxon>Planctomycetia</taxon>
        <taxon>Gemmatales</taxon>
        <taxon>Gemmataceae</taxon>
        <taxon>Urbifossiella</taxon>
    </lineage>
</organism>
<sequence>MLLYPPIFAGVNVGDSHSLDPDPLAPGQTCPACRGVSTFFHRDPATGPELVCTDCLTGAFDTTDPSPLPPTLRVRVLGPLPGSHLVILEYYLDPPAAPCPMPRGGAALKGPGRESTPRRAPAHRHATP</sequence>
<reference evidence="2 3" key="1">
    <citation type="submission" date="2019-02" db="EMBL/GenBank/DDBJ databases">
        <title>Deep-cultivation of Planctomycetes and their phenomic and genomic characterization uncovers novel biology.</title>
        <authorList>
            <person name="Wiegand S."/>
            <person name="Jogler M."/>
            <person name="Boedeker C."/>
            <person name="Pinto D."/>
            <person name="Vollmers J."/>
            <person name="Rivas-Marin E."/>
            <person name="Kohn T."/>
            <person name="Peeters S.H."/>
            <person name="Heuer A."/>
            <person name="Rast P."/>
            <person name="Oberbeckmann S."/>
            <person name="Bunk B."/>
            <person name="Jeske O."/>
            <person name="Meyerdierks A."/>
            <person name="Storesund J.E."/>
            <person name="Kallscheuer N."/>
            <person name="Luecker S."/>
            <person name="Lage O.M."/>
            <person name="Pohl T."/>
            <person name="Merkel B.J."/>
            <person name="Hornburger P."/>
            <person name="Mueller R.-W."/>
            <person name="Bruemmer F."/>
            <person name="Labrenz M."/>
            <person name="Spormann A.M."/>
            <person name="Op den Camp H."/>
            <person name="Overmann J."/>
            <person name="Amann R."/>
            <person name="Jetten M.S.M."/>
            <person name="Mascher T."/>
            <person name="Medema M.H."/>
            <person name="Devos D.P."/>
            <person name="Kaster A.-K."/>
            <person name="Ovreas L."/>
            <person name="Rohde M."/>
            <person name="Galperin M.Y."/>
            <person name="Jogler C."/>
        </authorList>
    </citation>
    <scope>NUCLEOTIDE SEQUENCE [LARGE SCALE GENOMIC DNA]</scope>
    <source>
        <strain evidence="2 3">ETA_A1</strain>
    </source>
</reference>